<accession>A0A1M4VU14</accession>
<keyword evidence="3" id="KW-0430">Lectin</keyword>
<reference evidence="4" key="1">
    <citation type="submission" date="2016-11" db="EMBL/GenBank/DDBJ databases">
        <authorList>
            <person name="Varghese N."/>
            <person name="Submissions S."/>
        </authorList>
    </citation>
    <scope>NUCLEOTIDE SEQUENCE [LARGE SCALE GENOMIC DNA]</scope>
    <source>
        <strain evidence="4">DSM 27370</strain>
    </source>
</reference>
<dbReference type="EMBL" id="FQUC01000002">
    <property type="protein sequence ID" value="SHE72312.1"/>
    <property type="molecule type" value="Genomic_DNA"/>
</dbReference>
<feature type="domain" description="BT-3987-like N-terminal" evidence="2">
    <location>
        <begin position="28"/>
        <end position="142"/>
    </location>
</feature>
<protein>
    <submittedName>
        <fullName evidence="3">Concanavalin A-like lectin/glucanases superfamily protein</fullName>
    </submittedName>
</protein>
<proteinExistence type="predicted"/>
<dbReference type="InterPro" id="IPR013728">
    <property type="entry name" value="BT_3987-like_N"/>
</dbReference>
<gene>
    <name evidence="3" type="ORF">SAMN05444362_10238</name>
</gene>
<name>A0A1M4VU14_9BACT</name>
<dbReference type="STRING" id="1346286.SAMN05444362_10238"/>
<keyword evidence="4" id="KW-1185">Reference proteome</keyword>
<evidence type="ECO:0000259" key="2">
    <source>
        <dbReference type="Pfam" id="PF08522"/>
    </source>
</evidence>
<feature type="chain" id="PRO_5009907963" evidence="1">
    <location>
        <begin position="25"/>
        <end position="388"/>
    </location>
</feature>
<organism evidence="3 4">
    <name type="scientific">Dysgonomonas macrotermitis</name>
    <dbReference type="NCBI Taxonomy" id="1346286"/>
    <lineage>
        <taxon>Bacteria</taxon>
        <taxon>Pseudomonadati</taxon>
        <taxon>Bacteroidota</taxon>
        <taxon>Bacteroidia</taxon>
        <taxon>Bacteroidales</taxon>
        <taxon>Dysgonomonadaceae</taxon>
        <taxon>Dysgonomonas</taxon>
    </lineage>
</organism>
<dbReference type="AlphaFoldDB" id="A0A1M4VU14"/>
<dbReference type="PROSITE" id="PS51257">
    <property type="entry name" value="PROKAR_LIPOPROTEIN"/>
    <property type="match status" value="1"/>
</dbReference>
<feature type="signal peptide" evidence="1">
    <location>
        <begin position="1"/>
        <end position="24"/>
    </location>
</feature>
<evidence type="ECO:0000256" key="1">
    <source>
        <dbReference type="SAM" id="SignalP"/>
    </source>
</evidence>
<dbReference type="GO" id="GO:0030246">
    <property type="term" value="F:carbohydrate binding"/>
    <property type="evidence" value="ECO:0007669"/>
    <property type="project" value="UniProtKB-KW"/>
</dbReference>
<dbReference type="Proteomes" id="UP000184480">
    <property type="component" value="Unassembled WGS sequence"/>
</dbReference>
<dbReference type="OrthoDB" id="1037816at2"/>
<dbReference type="Pfam" id="PF13385">
    <property type="entry name" value="Laminin_G_3"/>
    <property type="match status" value="1"/>
</dbReference>
<dbReference type="Pfam" id="PF08522">
    <property type="entry name" value="BT_3987-like_N"/>
    <property type="match status" value="1"/>
</dbReference>
<keyword evidence="1" id="KW-0732">Signal</keyword>
<dbReference type="SUPFAM" id="SSF49899">
    <property type="entry name" value="Concanavalin A-like lectins/glucanases"/>
    <property type="match status" value="1"/>
</dbReference>
<dbReference type="GO" id="GO:0005975">
    <property type="term" value="P:carbohydrate metabolic process"/>
    <property type="evidence" value="ECO:0007669"/>
    <property type="project" value="UniProtKB-ARBA"/>
</dbReference>
<sequence length="388" mass="42916">MKQTILYMISLALTASLFSGCSDSEESFDNKIYIASTAKTSSILLKGNDTDQASFHVAMPKTETKNISFSITAESSLVKTYNEAYYDNAILLPGEYYKISDSEVVINAGSVTSTDITVSFNKLTELDRQLKYVLPVSINSSNVGILQSARTMYYVIKGAALINVVADIEENNVYVDWKDNSDFTAMRKFTAEALIYPRNFDRMLTTIMGIEGKFLIRVGDSGIPSNQLQVATSEGNYTNSDLLIPTNTWTHIAVTYDADAKEVTVFINGKNMLTTSVSANIGAVNWGVPHSDESDGKPRCFWIGYAYDNNRYLAGQISECRIWNKVLTATDLNALNHFYYVDPASEGLIAYWKFDDGGGNTVKDHSINGNDATASNDLKWTKVELPVE</sequence>
<dbReference type="Gene3D" id="2.60.120.200">
    <property type="match status" value="1"/>
</dbReference>
<dbReference type="RefSeq" id="WP_062176873.1">
    <property type="nucleotide sequence ID" value="NZ_BBXL01000002.1"/>
</dbReference>
<evidence type="ECO:0000313" key="4">
    <source>
        <dbReference type="Proteomes" id="UP000184480"/>
    </source>
</evidence>
<dbReference type="Gene3D" id="2.60.40.1740">
    <property type="entry name" value="hypothetical protein (bacova_03559)"/>
    <property type="match status" value="1"/>
</dbReference>
<dbReference type="GO" id="GO:0004553">
    <property type="term" value="F:hydrolase activity, hydrolyzing O-glycosyl compounds"/>
    <property type="evidence" value="ECO:0007669"/>
    <property type="project" value="UniProtKB-ARBA"/>
</dbReference>
<dbReference type="InterPro" id="IPR013320">
    <property type="entry name" value="ConA-like_dom_sf"/>
</dbReference>
<evidence type="ECO:0000313" key="3">
    <source>
        <dbReference type="EMBL" id="SHE72312.1"/>
    </source>
</evidence>